<protein>
    <submittedName>
        <fullName evidence="1">Uncharacterized protein</fullName>
    </submittedName>
</protein>
<name>A0A0A8YR10_ARUDO</name>
<organism evidence="1">
    <name type="scientific">Arundo donax</name>
    <name type="common">Giant reed</name>
    <name type="synonym">Donax arundinaceus</name>
    <dbReference type="NCBI Taxonomy" id="35708"/>
    <lineage>
        <taxon>Eukaryota</taxon>
        <taxon>Viridiplantae</taxon>
        <taxon>Streptophyta</taxon>
        <taxon>Embryophyta</taxon>
        <taxon>Tracheophyta</taxon>
        <taxon>Spermatophyta</taxon>
        <taxon>Magnoliopsida</taxon>
        <taxon>Liliopsida</taxon>
        <taxon>Poales</taxon>
        <taxon>Poaceae</taxon>
        <taxon>PACMAD clade</taxon>
        <taxon>Arundinoideae</taxon>
        <taxon>Arundineae</taxon>
        <taxon>Arundo</taxon>
    </lineage>
</organism>
<proteinExistence type="predicted"/>
<reference evidence="1" key="1">
    <citation type="submission" date="2014-09" db="EMBL/GenBank/DDBJ databases">
        <authorList>
            <person name="Magalhaes I.L.F."/>
            <person name="Oliveira U."/>
            <person name="Santos F.R."/>
            <person name="Vidigal T.H.D.A."/>
            <person name="Brescovit A.D."/>
            <person name="Santos A.J."/>
        </authorList>
    </citation>
    <scope>NUCLEOTIDE SEQUENCE</scope>
    <source>
        <tissue evidence="1">Shoot tissue taken approximately 20 cm above the soil surface</tissue>
    </source>
</reference>
<reference evidence="1" key="2">
    <citation type="journal article" date="2015" name="Data Brief">
        <title>Shoot transcriptome of the giant reed, Arundo donax.</title>
        <authorList>
            <person name="Barrero R.A."/>
            <person name="Guerrero F.D."/>
            <person name="Moolhuijzen P."/>
            <person name="Goolsby J.A."/>
            <person name="Tidwell J."/>
            <person name="Bellgard S.E."/>
            <person name="Bellgard M.I."/>
        </authorList>
    </citation>
    <scope>NUCLEOTIDE SEQUENCE</scope>
    <source>
        <tissue evidence="1">Shoot tissue taken approximately 20 cm above the soil surface</tissue>
    </source>
</reference>
<sequence length="15" mass="1750">MAVVRLFLEFPTLLT</sequence>
<dbReference type="EMBL" id="GBRH01270580">
    <property type="protein sequence ID" value="JAD27315.1"/>
    <property type="molecule type" value="Transcribed_RNA"/>
</dbReference>
<accession>A0A0A8YR10</accession>
<evidence type="ECO:0000313" key="1">
    <source>
        <dbReference type="EMBL" id="JAD27315.1"/>
    </source>
</evidence>